<evidence type="ECO:0000256" key="5">
    <source>
        <dbReference type="RuleBase" id="RU361140"/>
    </source>
</evidence>
<keyword evidence="6" id="KW-0732">Signal</keyword>
<sequence>MIFSAARLRAPAARRILAAAAVAALSAVATACGSDTAPAAPAPGQTQAPADTSKPFAELENQHTARLGVYGIDTGSGRTVAYREGERFPIASTFKGIACGGLLRAHPLSTGYFDQVIHYPATDLVANSPITEKRVDTGMTVAELCHAAITVSDNTAGNQLLKLLGGPEGFTAFARSLGDTVTRLDRWETELNTAIPGDERDTTTPAALAADYRALVLGDVLAKPEQDQLKSWLVANTTGTARIRAALPQDWTVGDKTGSPDYGGALDIAITWPPNRAPLVIAVLTATTNPNAQPNNPLVAAAAHNTVTALG</sequence>
<comment type="catalytic activity">
    <reaction evidence="5">
        <text>a beta-lactam + H2O = a substituted beta-amino acid</text>
        <dbReference type="Rhea" id="RHEA:20401"/>
        <dbReference type="ChEBI" id="CHEBI:15377"/>
        <dbReference type="ChEBI" id="CHEBI:35627"/>
        <dbReference type="ChEBI" id="CHEBI:140347"/>
        <dbReference type="EC" id="3.5.2.6"/>
    </reaction>
</comment>
<dbReference type="InterPro" id="IPR012338">
    <property type="entry name" value="Beta-lactam/transpept-like"/>
</dbReference>
<dbReference type="PROSITE" id="PS00146">
    <property type="entry name" value="BETA_LACTAMASE_A"/>
    <property type="match status" value="1"/>
</dbReference>
<dbReference type="NCBIfam" id="NF033103">
    <property type="entry name" value="bla_class_A"/>
    <property type="match status" value="1"/>
</dbReference>
<gene>
    <name evidence="8" type="ORF">BJY24_000174</name>
</gene>
<evidence type="ECO:0000313" key="9">
    <source>
        <dbReference type="Proteomes" id="UP000540412"/>
    </source>
</evidence>
<dbReference type="GO" id="GO:0030655">
    <property type="term" value="P:beta-lactam antibiotic catabolic process"/>
    <property type="evidence" value="ECO:0007669"/>
    <property type="project" value="InterPro"/>
</dbReference>
<evidence type="ECO:0000256" key="1">
    <source>
        <dbReference type="ARBA" id="ARBA00009009"/>
    </source>
</evidence>
<dbReference type="InterPro" id="IPR023650">
    <property type="entry name" value="Beta-lactam_class-A_AS"/>
</dbReference>
<dbReference type="Gene3D" id="3.40.710.10">
    <property type="entry name" value="DD-peptidase/beta-lactamase superfamily"/>
    <property type="match status" value="1"/>
</dbReference>
<proteinExistence type="inferred from homology"/>
<dbReference type="GO" id="GO:0046677">
    <property type="term" value="P:response to antibiotic"/>
    <property type="evidence" value="ECO:0007669"/>
    <property type="project" value="UniProtKB-UniRule"/>
</dbReference>
<dbReference type="PANTHER" id="PTHR35333:SF3">
    <property type="entry name" value="BETA-LACTAMASE-TYPE TRANSPEPTIDASE FOLD CONTAINING PROTEIN"/>
    <property type="match status" value="1"/>
</dbReference>
<dbReference type="GO" id="GO:0008800">
    <property type="term" value="F:beta-lactamase activity"/>
    <property type="evidence" value="ECO:0007669"/>
    <property type="project" value="UniProtKB-UniRule"/>
</dbReference>
<evidence type="ECO:0000313" key="8">
    <source>
        <dbReference type="EMBL" id="MBB5911307.1"/>
    </source>
</evidence>
<dbReference type="InterPro" id="IPR000871">
    <property type="entry name" value="Beta-lactam_class-A"/>
</dbReference>
<dbReference type="SUPFAM" id="SSF56601">
    <property type="entry name" value="beta-lactamase/transpeptidase-like"/>
    <property type="match status" value="1"/>
</dbReference>
<dbReference type="PROSITE" id="PS51257">
    <property type="entry name" value="PROKAR_LIPOPROTEIN"/>
    <property type="match status" value="1"/>
</dbReference>
<keyword evidence="9" id="KW-1185">Reference proteome</keyword>
<dbReference type="PANTHER" id="PTHR35333">
    <property type="entry name" value="BETA-LACTAMASE"/>
    <property type="match status" value="1"/>
</dbReference>
<dbReference type="Proteomes" id="UP000540412">
    <property type="component" value="Unassembled WGS sequence"/>
</dbReference>
<evidence type="ECO:0000256" key="4">
    <source>
        <dbReference type="ARBA" id="ARBA00023251"/>
    </source>
</evidence>
<organism evidence="8 9">
    <name type="scientific">Nocardia transvalensis</name>
    <dbReference type="NCBI Taxonomy" id="37333"/>
    <lineage>
        <taxon>Bacteria</taxon>
        <taxon>Bacillati</taxon>
        <taxon>Actinomycetota</taxon>
        <taxon>Actinomycetes</taxon>
        <taxon>Mycobacteriales</taxon>
        <taxon>Nocardiaceae</taxon>
        <taxon>Nocardia</taxon>
    </lineage>
</organism>
<dbReference type="EC" id="3.5.2.6" evidence="2 5"/>
<dbReference type="InterPro" id="IPR045155">
    <property type="entry name" value="Beta-lactam_cat"/>
</dbReference>
<evidence type="ECO:0000256" key="6">
    <source>
        <dbReference type="SAM" id="SignalP"/>
    </source>
</evidence>
<feature type="chain" id="PRO_5039629586" description="Beta-lactamase" evidence="6">
    <location>
        <begin position="32"/>
        <end position="311"/>
    </location>
</feature>
<evidence type="ECO:0000256" key="2">
    <source>
        <dbReference type="ARBA" id="ARBA00012865"/>
    </source>
</evidence>
<dbReference type="PRINTS" id="PR00118">
    <property type="entry name" value="BLACTAMASEA"/>
</dbReference>
<feature type="domain" description="Beta-lactamase class A catalytic" evidence="7">
    <location>
        <begin position="68"/>
        <end position="285"/>
    </location>
</feature>
<comment type="caution">
    <text evidence="8">The sequence shown here is derived from an EMBL/GenBank/DDBJ whole genome shotgun (WGS) entry which is preliminary data.</text>
</comment>
<reference evidence="8 9" key="1">
    <citation type="submission" date="2020-08" db="EMBL/GenBank/DDBJ databases">
        <title>Sequencing the genomes of 1000 actinobacteria strains.</title>
        <authorList>
            <person name="Klenk H.-P."/>
        </authorList>
    </citation>
    <scope>NUCLEOTIDE SEQUENCE [LARGE SCALE GENOMIC DNA]</scope>
    <source>
        <strain evidence="8 9">DSM 43582</strain>
    </source>
</reference>
<dbReference type="AlphaFoldDB" id="A0A7W9P8E4"/>
<keyword evidence="3 5" id="KW-0378">Hydrolase</keyword>
<accession>A0A7W9P8E4</accession>
<dbReference type="EMBL" id="JACHIT010000001">
    <property type="protein sequence ID" value="MBB5911307.1"/>
    <property type="molecule type" value="Genomic_DNA"/>
</dbReference>
<feature type="signal peptide" evidence="6">
    <location>
        <begin position="1"/>
        <end position="31"/>
    </location>
</feature>
<evidence type="ECO:0000256" key="3">
    <source>
        <dbReference type="ARBA" id="ARBA00022801"/>
    </source>
</evidence>
<name>A0A7W9P8E4_9NOCA</name>
<keyword evidence="4 5" id="KW-0046">Antibiotic resistance</keyword>
<comment type="similarity">
    <text evidence="1 5">Belongs to the class-A beta-lactamase family.</text>
</comment>
<protein>
    <recommendedName>
        <fullName evidence="2 5">Beta-lactamase</fullName>
        <ecNumber evidence="2 5">3.5.2.6</ecNumber>
    </recommendedName>
</protein>
<evidence type="ECO:0000259" key="7">
    <source>
        <dbReference type="Pfam" id="PF13354"/>
    </source>
</evidence>
<dbReference type="Pfam" id="PF13354">
    <property type="entry name" value="Beta-lactamase2"/>
    <property type="match status" value="1"/>
</dbReference>